<evidence type="ECO:0000313" key="1">
    <source>
        <dbReference type="EMBL" id="PSR73280.1"/>
    </source>
</evidence>
<dbReference type="EMBL" id="KZ678997">
    <property type="protein sequence ID" value="PSR73280.1"/>
    <property type="molecule type" value="Genomic_DNA"/>
</dbReference>
<keyword evidence="2" id="KW-1185">Reference proteome</keyword>
<gene>
    <name evidence="1" type="ORF">BD289DRAFT_448990</name>
</gene>
<evidence type="ECO:0000313" key="2">
    <source>
        <dbReference type="Proteomes" id="UP000241462"/>
    </source>
</evidence>
<dbReference type="InParanoid" id="A0A2T2ZRQ7"/>
<feature type="non-terminal residue" evidence="1">
    <location>
        <position position="73"/>
    </location>
</feature>
<proteinExistence type="predicted"/>
<reference evidence="1 2" key="1">
    <citation type="journal article" date="2018" name="Mycol. Prog.">
        <title>Coniella lustricola, a new species from submerged detritus.</title>
        <authorList>
            <person name="Raudabaugh D.B."/>
            <person name="Iturriaga T."/>
            <person name="Carver A."/>
            <person name="Mondo S."/>
            <person name="Pangilinan J."/>
            <person name="Lipzen A."/>
            <person name="He G."/>
            <person name="Amirebrahimi M."/>
            <person name="Grigoriev I.V."/>
            <person name="Miller A.N."/>
        </authorList>
    </citation>
    <scope>NUCLEOTIDE SEQUENCE [LARGE SCALE GENOMIC DNA]</scope>
    <source>
        <strain evidence="1 2">B22-T-1</strain>
    </source>
</reference>
<name>A0A2T2ZRQ7_9PEZI</name>
<organism evidence="1 2">
    <name type="scientific">Coniella lustricola</name>
    <dbReference type="NCBI Taxonomy" id="2025994"/>
    <lineage>
        <taxon>Eukaryota</taxon>
        <taxon>Fungi</taxon>
        <taxon>Dikarya</taxon>
        <taxon>Ascomycota</taxon>
        <taxon>Pezizomycotina</taxon>
        <taxon>Sordariomycetes</taxon>
        <taxon>Sordariomycetidae</taxon>
        <taxon>Diaporthales</taxon>
        <taxon>Schizoparmaceae</taxon>
        <taxon>Coniella</taxon>
    </lineage>
</organism>
<dbReference type="Proteomes" id="UP000241462">
    <property type="component" value="Unassembled WGS sequence"/>
</dbReference>
<accession>A0A2T2ZRQ7</accession>
<protein>
    <submittedName>
        <fullName evidence="1">Uncharacterized protein</fullName>
    </submittedName>
</protein>
<sequence length="73" mass="8572">MPRSLFISSFRVELLVHTATSTPIIQTRKLKRLPTDSALARSITPVNKQKIEHKKPHHFADLRFLHKHWLGFF</sequence>
<dbReference type="AlphaFoldDB" id="A0A2T2ZRQ7"/>